<dbReference type="Gene3D" id="1.10.530.10">
    <property type="match status" value="1"/>
</dbReference>
<protein>
    <submittedName>
        <fullName evidence="3">Lytic transglycosylase domain-containing protein</fullName>
    </submittedName>
</protein>
<comment type="similarity">
    <text evidence="1">Belongs to the transglycosylase Slt family.</text>
</comment>
<dbReference type="EMBL" id="JACNYO010000022">
    <property type="protein sequence ID" value="MBC3214230.1"/>
    <property type="molecule type" value="Genomic_DNA"/>
</dbReference>
<name>A0AAW3WV00_SERFO</name>
<evidence type="ECO:0000313" key="3">
    <source>
        <dbReference type="EMBL" id="MBC3214230.1"/>
    </source>
</evidence>
<dbReference type="Pfam" id="PF01464">
    <property type="entry name" value="SLT"/>
    <property type="match status" value="1"/>
</dbReference>
<dbReference type="RefSeq" id="WP_179256335.1">
    <property type="nucleotide sequence ID" value="NZ_JACBIW010000021.1"/>
</dbReference>
<dbReference type="SUPFAM" id="SSF53955">
    <property type="entry name" value="Lysozyme-like"/>
    <property type="match status" value="1"/>
</dbReference>
<dbReference type="InterPro" id="IPR008258">
    <property type="entry name" value="Transglycosylase_SLT_dom_1"/>
</dbReference>
<evidence type="ECO:0000256" key="1">
    <source>
        <dbReference type="ARBA" id="ARBA00007734"/>
    </source>
</evidence>
<dbReference type="PANTHER" id="PTHR37423:SF2">
    <property type="entry name" value="MEMBRANE-BOUND LYTIC MUREIN TRANSGLYCOSYLASE C"/>
    <property type="match status" value="1"/>
</dbReference>
<sequence>MSETIDSLLVSLGLETDAKSFQKANDAIKGVKDGVLQLASAAGVGFGLKALTSDLVKSTLEMDRLSRITGFTLKQIDSLRYAMRRSGLNPESANKLVQQIPAWRQAAAQGELGNKAYWNGAFNPTEMTDKSKSDHQILEYVIKSYGDMDNDQRRTIRSGLGLGENDDVIRLFEGGISGLRAAAAEFEELYKPIDPALIDSANKFNSEMADLATNFENLSRSMGGKLLPIVNSILSAINDFIKENPGVSEAILTAAGVGGTAAALKLAGRFVPGGGGAAASSGFRASRLFLNPWTVGAVAAVTPGNAFVSESEAKAMSNPGALKRENWAINNPGTPYKDDSSPQAILERNLPKNPSADEGELFTRLERERGLPSGLLNSTYQKESGGGKYLLSPKGAMGPFQFMPDTANDMGLKGNDVYDLEKSATAAANYYRQLLDRYDGDVPKAIAAYNHGMGNIDKKGLSNLPKETRDYIPGVLSGMDGSEDLLADYNYRRNQPPAMPGGTGVSGSMAMTQNNNVTINAPGADAGEIENRLATAFTDYSRQARDMMETEHY</sequence>
<reference evidence="3" key="1">
    <citation type="submission" date="2020-08" db="EMBL/GenBank/DDBJ databases">
        <title>Food and environmental bacterial isolates.</title>
        <authorList>
            <person name="Richter L."/>
            <person name="Du Plessis E.M."/>
            <person name="Duvenage S."/>
            <person name="Allam M."/>
            <person name="Korsten L."/>
        </authorList>
    </citation>
    <scope>NUCLEOTIDE SEQUENCE</scope>
    <source>
        <strain evidence="3">UPMP2127</strain>
    </source>
</reference>
<accession>A0AAW3WV00</accession>
<feature type="domain" description="Transglycosylase SLT" evidence="2">
    <location>
        <begin position="362"/>
        <end position="467"/>
    </location>
</feature>
<gene>
    <name evidence="3" type="ORF">H8J20_18985</name>
</gene>
<comment type="caution">
    <text evidence="3">The sequence shown here is derived from an EMBL/GenBank/DDBJ whole genome shotgun (WGS) entry which is preliminary data.</text>
</comment>
<dbReference type="Proteomes" id="UP000659084">
    <property type="component" value="Unassembled WGS sequence"/>
</dbReference>
<evidence type="ECO:0000313" key="4">
    <source>
        <dbReference type="Proteomes" id="UP000659084"/>
    </source>
</evidence>
<dbReference type="AlphaFoldDB" id="A0AAW3WV00"/>
<evidence type="ECO:0000259" key="2">
    <source>
        <dbReference type="Pfam" id="PF01464"/>
    </source>
</evidence>
<dbReference type="InterPro" id="IPR023346">
    <property type="entry name" value="Lysozyme-like_dom_sf"/>
</dbReference>
<proteinExistence type="inferred from homology"/>
<organism evidence="3 4">
    <name type="scientific">Serratia fonticola</name>
    <dbReference type="NCBI Taxonomy" id="47917"/>
    <lineage>
        <taxon>Bacteria</taxon>
        <taxon>Pseudomonadati</taxon>
        <taxon>Pseudomonadota</taxon>
        <taxon>Gammaproteobacteria</taxon>
        <taxon>Enterobacterales</taxon>
        <taxon>Yersiniaceae</taxon>
        <taxon>Serratia</taxon>
    </lineage>
</organism>
<dbReference type="CDD" id="cd00254">
    <property type="entry name" value="LT-like"/>
    <property type="match status" value="1"/>
</dbReference>
<dbReference type="PANTHER" id="PTHR37423">
    <property type="entry name" value="SOLUBLE LYTIC MUREIN TRANSGLYCOSYLASE-RELATED"/>
    <property type="match status" value="1"/>
</dbReference>